<keyword evidence="2" id="KW-0547">Nucleotide-binding</keyword>
<dbReference type="PROSITE" id="PS00662">
    <property type="entry name" value="T2SP_E"/>
    <property type="match status" value="1"/>
</dbReference>
<dbReference type="PROSITE" id="PS50110">
    <property type="entry name" value="RESPONSE_REGULATORY"/>
    <property type="match status" value="1"/>
</dbReference>
<accession>A0ABV2TIH2</accession>
<dbReference type="InterPro" id="IPR001482">
    <property type="entry name" value="T2SS/T4SS_dom"/>
</dbReference>
<dbReference type="InterPro" id="IPR007831">
    <property type="entry name" value="T2SS_GspE_N"/>
</dbReference>
<dbReference type="Proteomes" id="UP001549691">
    <property type="component" value="Unassembled WGS sequence"/>
</dbReference>
<dbReference type="InterPro" id="IPR003593">
    <property type="entry name" value="AAA+_ATPase"/>
</dbReference>
<dbReference type="PANTHER" id="PTHR30258:SF2">
    <property type="entry name" value="COMG OPERON PROTEIN 1"/>
    <property type="match status" value="1"/>
</dbReference>
<dbReference type="InterPro" id="IPR027417">
    <property type="entry name" value="P-loop_NTPase"/>
</dbReference>
<dbReference type="InterPro" id="IPR001789">
    <property type="entry name" value="Sig_transdc_resp-reg_receiver"/>
</dbReference>
<evidence type="ECO:0000313" key="7">
    <source>
        <dbReference type="Proteomes" id="UP001549691"/>
    </source>
</evidence>
<dbReference type="RefSeq" id="WP_354600175.1">
    <property type="nucleotide sequence ID" value="NZ_JBEWZI010000004.1"/>
</dbReference>
<reference evidence="6 7" key="1">
    <citation type="submission" date="2024-07" db="EMBL/GenBank/DDBJ databases">
        <title>Uliginosibacterium flavum JJ3220;KACC:17644.</title>
        <authorList>
            <person name="Kim M.K."/>
        </authorList>
    </citation>
    <scope>NUCLEOTIDE SEQUENCE [LARGE SCALE GENOMIC DNA]</scope>
    <source>
        <strain evidence="6 7">KACC:17644</strain>
    </source>
</reference>
<dbReference type="InterPro" id="IPR011006">
    <property type="entry name" value="CheY-like_superfamily"/>
</dbReference>
<dbReference type="PANTHER" id="PTHR30258">
    <property type="entry name" value="TYPE II SECRETION SYSTEM PROTEIN GSPE-RELATED"/>
    <property type="match status" value="1"/>
</dbReference>
<comment type="caution">
    <text evidence="6">The sequence shown here is derived from an EMBL/GenBank/DDBJ whole genome shotgun (WGS) entry which is preliminary data.</text>
</comment>
<dbReference type="Pfam" id="PF05157">
    <property type="entry name" value="MshEN"/>
    <property type="match status" value="1"/>
</dbReference>
<name>A0ABV2TIH2_9RHOO</name>
<keyword evidence="4" id="KW-0597">Phosphoprotein</keyword>
<dbReference type="Gene3D" id="3.30.450.90">
    <property type="match status" value="1"/>
</dbReference>
<dbReference type="Gene3D" id="3.40.50.300">
    <property type="entry name" value="P-loop containing nucleotide triphosphate hydrolases"/>
    <property type="match status" value="1"/>
</dbReference>
<dbReference type="Gene3D" id="3.40.50.2300">
    <property type="match status" value="1"/>
</dbReference>
<dbReference type="SUPFAM" id="SSF52540">
    <property type="entry name" value="P-loop containing nucleoside triphosphate hydrolases"/>
    <property type="match status" value="1"/>
</dbReference>
<evidence type="ECO:0000256" key="4">
    <source>
        <dbReference type="PROSITE-ProRule" id="PRU00169"/>
    </source>
</evidence>
<dbReference type="CDD" id="cd01129">
    <property type="entry name" value="PulE-GspE-like"/>
    <property type="match status" value="1"/>
</dbReference>
<dbReference type="SMART" id="SM00448">
    <property type="entry name" value="REC"/>
    <property type="match status" value="1"/>
</dbReference>
<dbReference type="Gene3D" id="3.30.300.160">
    <property type="entry name" value="Type II secretion system, protein E, N-terminal domain"/>
    <property type="match status" value="1"/>
</dbReference>
<keyword evidence="3" id="KW-0067">ATP-binding</keyword>
<evidence type="ECO:0000259" key="5">
    <source>
        <dbReference type="PROSITE" id="PS50110"/>
    </source>
</evidence>
<gene>
    <name evidence="6" type="ORF">ABXR19_05905</name>
</gene>
<evidence type="ECO:0000256" key="2">
    <source>
        <dbReference type="ARBA" id="ARBA00022741"/>
    </source>
</evidence>
<protein>
    <submittedName>
        <fullName evidence="6">ATPase, T2SS/T4P/T4SS family</fullName>
    </submittedName>
</protein>
<dbReference type="Pfam" id="PF00437">
    <property type="entry name" value="T2SSE"/>
    <property type="match status" value="1"/>
</dbReference>
<dbReference type="SUPFAM" id="SSF52172">
    <property type="entry name" value="CheY-like"/>
    <property type="match status" value="1"/>
</dbReference>
<sequence length="745" mass="82460">MSQFASLFTGKTDTEQAPAAHLAPAHYRLLLVDDEPNVLKALTRVFRRENYAIVTADNADEALLRLTEATTHLIISDYMMPGMSGTQLLQEVKKRSPETLRILLTGHADTHAVMGAINEGAVYKFILKPWNDDDLRITVALALEQFDLMQRNRALSADNSRKSKEISALSRLAATHRSRLGITLHKKNLLNTAQLQELTLQQERRKESFISLLIQKDWVPEARIRALLREDLLIEEVQLAEFRIDAAMAELIPHSFCEHQLLIPLKLEGKRLTLAMADPLDEGLIDEVRFTAGLDVNVVSADIASIRLKLSELFGGAELLDFKELETLVSSPDPYEGIEVVIEDDDAAPLEDLLRSTEAPPAIRLANAIILEAIRLGASDIHIQPRTKSVVVRYRIDGVLADKIQIPLHLHPSLISRLKIMSELDISERRRPQDGRITVKTPMRMVDLRISTLPTINGEKIVMRILDRNSAVHDLSALDFSPSDTQKVENMIAQPQGIILATGPTGSGKTTTLYSLLQHDATPGKNYVTIEDPVEYYLDMAGQVLVREKIGLNFPTVLRAMLRQDPDVILLGEIRDFETAEVAFHAALTGHLVYSTLHTNSAVATIARLFDLGLKPYVVATALEGIIAQRLVRRVCPDCAEQAAPDPQIIKKLGPSFAPITKITRGRGCGTCSGSGYRGRIALYEVLTPDDALRDRIGSGASVLDIRRDLRAAGQRSITEHAAERVSAGVTTPEEILRVLGPQER</sequence>
<feature type="domain" description="Response regulatory" evidence="5">
    <location>
        <begin position="28"/>
        <end position="143"/>
    </location>
</feature>
<feature type="modified residue" description="4-aspartylphosphate" evidence="4">
    <location>
        <position position="77"/>
    </location>
</feature>
<organism evidence="6 7">
    <name type="scientific">Uliginosibacterium flavum</name>
    <dbReference type="NCBI Taxonomy" id="1396831"/>
    <lineage>
        <taxon>Bacteria</taxon>
        <taxon>Pseudomonadati</taxon>
        <taxon>Pseudomonadota</taxon>
        <taxon>Betaproteobacteria</taxon>
        <taxon>Rhodocyclales</taxon>
        <taxon>Zoogloeaceae</taxon>
        <taxon>Uliginosibacterium</taxon>
    </lineage>
</organism>
<dbReference type="Pfam" id="PF00072">
    <property type="entry name" value="Response_reg"/>
    <property type="match status" value="1"/>
</dbReference>
<dbReference type="CDD" id="cd17569">
    <property type="entry name" value="REC_HupR-like"/>
    <property type="match status" value="1"/>
</dbReference>
<comment type="similarity">
    <text evidence="1">Belongs to the GSP E family.</text>
</comment>
<proteinExistence type="inferred from homology"/>
<evidence type="ECO:0000256" key="3">
    <source>
        <dbReference type="ARBA" id="ARBA00022840"/>
    </source>
</evidence>
<dbReference type="SMART" id="SM00382">
    <property type="entry name" value="AAA"/>
    <property type="match status" value="1"/>
</dbReference>
<keyword evidence="7" id="KW-1185">Reference proteome</keyword>
<dbReference type="EMBL" id="JBEWZI010000004">
    <property type="protein sequence ID" value="MET7013714.1"/>
    <property type="molecule type" value="Genomic_DNA"/>
</dbReference>
<dbReference type="SUPFAM" id="SSF160246">
    <property type="entry name" value="EspE N-terminal domain-like"/>
    <property type="match status" value="1"/>
</dbReference>
<evidence type="ECO:0000256" key="1">
    <source>
        <dbReference type="ARBA" id="ARBA00006611"/>
    </source>
</evidence>
<evidence type="ECO:0000313" key="6">
    <source>
        <dbReference type="EMBL" id="MET7013714.1"/>
    </source>
</evidence>
<dbReference type="InterPro" id="IPR037257">
    <property type="entry name" value="T2SS_E_N_sf"/>
</dbReference>